<name>A0A1X0RZ28_RHIZD</name>
<gene>
    <name evidence="1" type="ORF">BCV71DRAFT_256205</name>
</gene>
<reference evidence="1 2" key="1">
    <citation type="journal article" date="2016" name="Proc. Natl. Acad. Sci. U.S.A.">
        <title>Lipid metabolic changes in an early divergent fungus govern the establishment of a mutualistic symbiosis with endobacteria.</title>
        <authorList>
            <person name="Lastovetsky O.A."/>
            <person name="Gaspar M.L."/>
            <person name="Mondo S.J."/>
            <person name="LaButti K.M."/>
            <person name="Sandor L."/>
            <person name="Grigoriev I.V."/>
            <person name="Henry S.A."/>
            <person name="Pawlowska T.E."/>
        </authorList>
    </citation>
    <scope>NUCLEOTIDE SEQUENCE [LARGE SCALE GENOMIC DNA]</scope>
    <source>
        <strain evidence="1 2">ATCC 11559</strain>
    </source>
</reference>
<dbReference type="AlphaFoldDB" id="A0A1X0RZ28"/>
<dbReference type="Proteomes" id="UP000242381">
    <property type="component" value="Unassembled WGS sequence"/>
</dbReference>
<protein>
    <submittedName>
        <fullName evidence="1">Uncharacterized protein</fullName>
    </submittedName>
</protein>
<organism evidence="1 2">
    <name type="scientific">Rhizopus microsporus</name>
    <dbReference type="NCBI Taxonomy" id="58291"/>
    <lineage>
        <taxon>Eukaryota</taxon>
        <taxon>Fungi</taxon>
        <taxon>Fungi incertae sedis</taxon>
        <taxon>Mucoromycota</taxon>
        <taxon>Mucoromycotina</taxon>
        <taxon>Mucoromycetes</taxon>
        <taxon>Mucorales</taxon>
        <taxon>Mucorineae</taxon>
        <taxon>Rhizopodaceae</taxon>
        <taxon>Rhizopus</taxon>
    </lineage>
</organism>
<proteinExistence type="predicted"/>
<evidence type="ECO:0000313" key="2">
    <source>
        <dbReference type="Proteomes" id="UP000242381"/>
    </source>
</evidence>
<evidence type="ECO:0000313" key="1">
    <source>
        <dbReference type="EMBL" id="ORE17315.1"/>
    </source>
</evidence>
<dbReference type="EMBL" id="KV921359">
    <property type="protein sequence ID" value="ORE17315.1"/>
    <property type="molecule type" value="Genomic_DNA"/>
</dbReference>
<accession>A0A1X0RZ28</accession>
<sequence>MLSFVWLYNLATRRRKEHQECHLDKFKYIGELLTLKTANLAAFLLAASTRPQSYQRIHNHYCQDKWCIALLHDVYFNKALYDIGLKSLRLISTSKKELKKLLKDCLTTAKSMAYQRRVCSVLKCESCGRVWNHNVNSALNIISLVANQIMTVESLLSSKEQRYSWV</sequence>